<feature type="compositionally biased region" description="Low complexity" evidence="1">
    <location>
        <begin position="28"/>
        <end position="56"/>
    </location>
</feature>
<proteinExistence type="predicted"/>
<feature type="compositionally biased region" description="Polar residues" evidence="1">
    <location>
        <begin position="69"/>
        <end position="87"/>
    </location>
</feature>
<feature type="compositionally biased region" description="Low complexity" evidence="1">
    <location>
        <begin position="161"/>
        <end position="178"/>
    </location>
</feature>
<dbReference type="EMBL" id="LN679107">
    <property type="protein sequence ID" value="CEL63324.1"/>
    <property type="molecule type" value="Genomic_DNA"/>
</dbReference>
<sequence length="261" mass="29096">MELYRMRFEFPRDEQTPFASSRNLYMVSSESSPSTPSTMTSATTFSNDNSNSNKSNGWTEPSADFPTLHDSNLTTKSATNTRSSSLNARDDKDDQPAPLSKKKWVPIPAAEMQAALDQARPPRSHSHSNSRTSSRRNSPGELRRGRRLPDDSYRRRSGFNTPSTTATPALTQPTTPAPHRSGARVRDQASLLRPHVLFLPHLPPLASEQSIVRPVLLPTRDHAPTCALNNMVDLESRSVSHWPNAWPVDRLPDVRPLPLMI</sequence>
<evidence type="ECO:0000313" key="3">
    <source>
        <dbReference type="Proteomes" id="UP000059188"/>
    </source>
</evidence>
<keyword evidence="3" id="KW-1185">Reference proteome</keyword>
<evidence type="ECO:0000313" key="2">
    <source>
        <dbReference type="EMBL" id="CEL63324.1"/>
    </source>
</evidence>
<evidence type="ECO:0000256" key="1">
    <source>
        <dbReference type="SAM" id="MobiDB-lite"/>
    </source>
</evidence>
<dbReference type="AlphaFoldDB" id="A0A0B7G2I2"/>
<name>A0A0B7G2I2_THACB</name>
<reference evidence="2 3" key="1">
    <citation type="submission" date="2014-11" db="EMBL/GenBank/DDBJ databases">
        <authorList>
            <person name="Wibberg Daniel"/>
        </authorList>
    </citation>
    <scope>NUCLEOTIDE SEQUENCE [LARGE SCALE GENOMIC DNA]</scope>
    <source>
        <strain evidence="2">Rhizoctonia solani AG1-IB 7/3/14</strain>
    </source>
</reference>
<feature type="region of interest" description="Disordered" evidence="1">
    <location>
        <begin position="1"/>
        <end position="186"/>
    </location>
</feature>
<accession>A0A0B7G2I2</accession>
<dbReference type="Proteomes" id="UP000059188">
    <property type="component" value="Unassembled WGS sequence"/>
</dbReference>
<organism evidence="2 3">
    <name type="scientific">Thanatephorus cucumeris (strain AG1-IB / isolate 7/3/14)</name>
    <name type="common">Lettuce bottom rot fungus</name>
    <name type="synonym">Rhizoctonia solani</name>
    <dbReference type="NCBI Taxonomy" id="1108050"/>
    <lineage>
        <taxon>Eukaryota</taxon>
        <taxon>Fungi</taxon>
        <taxon>Dikarya</taxon>
        <taxon>Basidiomycota</taxon>
        <taxon>Agaricomycotina</taxon>
        <taxon>Agaricomycetes</taxon>
        <taxon>Cantharellales</taxon>
        <taxon>Ceratobasidiaceae</taxon>
        <taxon>Rhizoctonia</taxon>
        <taxon>Rhizoctonia solani AG-1</taxon>
    </lineage>
</organism>
<protein>
    <submittedName>
        <fullName evidence="2">Uncharacterized protein</fullName>
    </submittedName>
</protein>
<feature type="compositionally biased region" description="Basic and acidic residues" evidence="1">
    <location>
        <begin position="1"/>
        <end position="15"/>
    </location>
</feature>
<gene>
    <name evidence="2" type="ORF">RSOLAG1IB_05368</name>
</gene>
<feature type="compositionally biased region" description="Basic and acidic residues" evidence="1">
    <location>
        <begin position="141"/>
        <end position="154"/>
    </location>
</feature>
<feature type="compositionally biased region" description="Low complexity" evidence="1">
    <location>
        <begin position="129"/>
        <end position="139"/>
    </location>
</feature>